<evidence type="ECO:0000256" key="6">
    <source>
        <dbReference type="ARBA" id="ARBA00022729"/>
    </source>
</evidence>
<evidence type="ECO:0000313" key="21">
    <source>
        <dbReference type="Ensembl" id="ENSSHBP00005022306.1"/>
    </source>
</evidence>
<keyword evidence="5 18" id="KW-0812">Transmembrane</keyword>
<dbReference type="GO" id="GO:0007156">
    <property type="term" value="P:homophilic cell adhesion via plasma membrane adhesion molecules"/>
    <property type="evidence" value="ECO:0007669"/>
    <property type="project" value="TreeGrafter"/>
</dbReference>
<evidence type="ECO:0000256" key="10">
    <source>
        <dbReference type="ARBA" id="ARBA00023136"/>
    </source>
</evidence>
<evidence type="ECO:0000256" key="12">
    <source>
        <dbReference type="ARBA" id="ARBA00023180"/>
    </source>
</evidence>
<name>A0A672V3H3_STRHB</name>
<feature type="domain" description="Ig-like" evidence="20">
    <location>
        <begin position="18"/>
        <end position="131"/>
    </location>
</feature>
<dbReference type="GeneTree" id="ENSGT00940000156093"/>
<organism evidence="21 22">
    <name type="scientific">Strigops habroptila</name>
    <name type="common">Kakapo</name>
    <dbReference type="NCBI Taxonomy" id="2489341"/>
    <lineage>
        <taxon>Eukaryota</taxon>
        <taxon>Metazoa</taxon>
        <taxon>Chordata</taxon>
        <taxon>Craniata</taxon>
        <taxon>Vertebrata</taxon>
        <taxon>Euteleostomi</taxon>
        <taxon>Archelosauria</taxon>
        <taxon>Archosauria</taxon>
        <taxon>Dinosauria</taxon>
        <taxon>Saurischia</taxon>
        <taxon>Theropoda</taxon>
        <taxon>Coelurosauria</taxon>
        <taxon>Aves</taxon>
        <taxon>Neognathae</taxon>
        <taxon>Neoaves</taxon>
        <taxon>Telluraves</taxon>
        <taxon>Australaves</taxon>
        <taxon>Psittaciformes</taxon>
        <taxon>Psittacidae</taxon>
        <taxon>Strigops</taxon>
    </lineage>
</organism>
<dbReference type="GO" id="GO:0005102">
    <property type="term" value="F:signaling receptor binding"/>
    <property type="evidence" value="ECO:0007669"/>
    <property type="project" value="TreeGrafter"/>
</dbReference>
<dbReference type="CDD" id="cd05881">
    <property type="entry name" value="IgV_1_Necl-2"/>
    <property type="match status" value="1"/>
</dbReference>
<reference evidence="21" key="3">
    <citation type="submission" date="2025-09" db="UniProtKB">
        <authorList>
            <consortium name="Ensembl"/>
        </authorList>
    </citation>
    <scope>IDENTIFICATION</scope>
</reference>
<dbReference type="InterPro" id="IPR003585">
    <property type="entry name" value="Neurexin-like"/>
</dbReference>
<keyword evidence="10 18" id="KW-0472">Membrane</keyword>
<dbReference type="Pfam" id="PF08205">
    <property type="entry name" value="C2-set_2"/>
    <property type="match status" value="1"/>
</dbReference>
<evidence type="ECO:0000256" key="3">
    <source>
        <dbReference type="ARBA" id="ARBA00022475"/>
    </source>
</evidence>
<evidence type="ECO:0000256" key="15">
    <source>
        <dbReference type="ARBA" id="ARBA00063829"/>
    </source>
</evidence>
<comment type="subunit">
    <text evidence="15">Homodimer (via Ig-like V-type domain). Interacts with FARP1. Interacts (via Ig-like V-type domain) with CRTAM (via Ig-like V-type domain); the interaction competes with CRTAM homodimerization and CADM1 homodimerization. Interacts (via C-terminus) with EPB41L3/DAL1. The interaction with EPB41L3/DAL1 may act to anchor CADM1 to the actin cytoskeleton. Interacts (via C-terminus) with MPP2 (via PDZ domain). Interacts (via C-terminus) with MPP3 (via PDZ domain); this interaction connects CADM1 with DLG1. Interacts (via C-terminus) with PALS2 (via PDZ domain).</text>
</comment>
<comment type="similarity">
    <text evidence="2">Belongs to the nectin family.</text>
</comment>
<keyword evidence="4" id="KW-0597">Phosphoprotein</keyword>
<keyword evidence="13" id="KW-0393">Immunoglobulin domain</keyword>
<protein>
    <recommendedName>
        <fullName evidence="16">Cell adhesion molecule 1</fullName>
    </recommendedName>
    <alternativeName>
        <fullName evidence="17">Synaptic cell adhesion molecule</fullName>
    </alternativeName>
</protein>
<evidence type="ECO:0000256" key="5">
    <source>
        <dbReference type="ARBA" id="ARBA00022692"/>
    </source>
</evidence>
<evidence type="ECO:0000256" key="17">
    <source>
        <dbReference type="ARBA" id="ARBA00080773"/>
    </source>
</evidence>
<dbReference type="FunFam" id="2.60.40.10:FF:000200">
    <property type="entry name" value="cell adhesion molecule 1 isoform X1"/>
    <property type="match status" value="1"/>
</dbReference>
<dbReference type="GO" id="GO:0008037">
    <property type="term" value="P:cell recognition"/>
    <property type="evidence" value="ECO:0007669"/>
    <property type="project" value="TreeGrafter"/>
</dbReference>
<evidence type="ECO:0000256" key="16">
    <source>
        <dbReference type="ARBA" id="ARBA00068781"/>
    </source>
</evidence>
<dbReference type="InterPro" id="IPR003598">
    <property type="entry name" value="Ig_sub2"/>
</dbReference>
<dbReference type="GO" id="GO:0051606">
    <property type="term" value="P:detection of stimulus"/>
    <property type="evidence" value="ECO:0007669"/>
    <property type="project" value="TreeGrafter"/>
</dbReference>
<evidence type="ECO:0000256" key="1">
    <source>
        <dbReference type="ARBA" id="ARBA00004251"/>
    </source>
</evidence>
<evidence type="ECO:0000259" key="20">
    <source>
        <dbReference type="PROSITE" id="PS50835"/>
    </source>
</evidence>
<keyword evidence="7" id="KW-0677">Repeat</keyword>
<proteinExistence type="inferred from homology"/>
<dbReference type="Proteomes" id="UP000472266">
    <property type="component" value="Chromosome 16"/>
</dbReference>
<dbReference type="Pfam" id="PF13927">
    <property type="entry name" value="Ig_3"/>
    <property type="match status" value="1"/>
</dbReference>
<dbReference type="SMART" id="SM00294">
    <property type="entry name" value="4.1m"/>
    <property type="match status" value="1"/>
</dbReference>
<evidence type="ECO:0000256" key="7">
    <source>
        <dbReference type="ARBA" id="ARBA00022737"/>
    </source>
</evidence>
<dbReference type="CDD" id="cd00096">
    <property type="entry name" value="Ig"/>
    <property type="match status" value="1"/>
</dbReference>
<dbReference type="InterPro" id="IPR013162">
    <property type="entry name" value="CD80_C2-set"/>
</dbReference>
<dbReference type="PANTHER" id="PTHR45889:SF2">
    <property type="entry name" value="CELL ADHESION MOLECULE 1"/>
    <property type="match status" value="1"/>
</dbReference>
<dbReference type="GO" id="GO:0005886">
    <property type="term" value="C:plasma membrane"/>
    <property type="evidence" value="ECO:0007669"/>
    <property type="project" value="UniProtKB-SubCell"/>
</dbReference>
<dbReference type="CDD" id="cd05883">
    <property type="entry name" value="IgI_2_Necl-2"/>
    <property type="match status" value="1"/>
</dbReference>
<evidence type="ECO:0000256" key="14">
    <source>
        <dbReference type="ARBA" id="ARBA00034103"/>
    </source>
</evidence>
<keyword evidence="8 18" id="KW-1133">Transmembrane helix</keyword>
<dbReference type="InterPro" id="IPR007110">
    <property type="entry name" value="Ig-like_dom"/>
</dbReference>
<dbReference type="FunFam" id="2.60.40.10:FF:000184">
    <property type="entry name" value="cell adhesion molecule 1 isoform X2"/>
    <property type="match status" value="1"/>
</dbReference>
<sequence length="405" mass="44808">MAGRAQRSAAGPAPGLLPPLLLLLLAAAAVIRTGESQNLVTEDVTVVEGDVATISCRVKNSDDSVIQLLNPNRQTIYFRDFRPLKDSRFQLVNFSNSELRVSLTNVSISDEGRYFCQLYTDPPQEIYTTITVLVPPRNLVIDIQKEIAVEGEEIELNCTAMASRPATTIRWFKGNKELTGKSEVEQWSDMYTVTSQLLLKVGREDDGVPVICLVDHPAVKDLQTQRYLEVMYKPQVRVSQNYPVQGLTREGEPLELTCAAFGKPQPTDMRWLRVDDEMPQHVVVSGSNLLISNLNKTDNGTYRCEASNAVGKSHADYMLFVYDSRAGEEGAIRSVDHAVVGGVVAVVVFAMLCLLIILGRYFARHKGTYFTHEAKGADDAADADTAIINAEGGQNNSEEKKEYFI</sequence>
<dbReference type="AlphaFoldDB" id="A0A672V3H3"/>
<keyword evidence="12" id="KW-0325">Glycoprotein</keyword>
<comment type="subcellular location">
    <subcellularLocation>
        <location evidence="1">Cell membrane</location>
        <topology evidence="1">Single-pass type I membrane protein</topology>
    </subcellularLocation>
    <subcellularLocation>
        <location evidence="14">Synapse</location>
    </subcellularLocation>
</comment>
<evidence type="ECO:0000313" key="22">
    <source>
        <dbReference type="Proteomes" id="UP000472266"/>
    </source>
</evidence>
<evidence type="ECO:0000256" key="13">
    <source>
        <dbReference type="ARBA" id="ARBA00023319"/>
    </source>
</evidence>
<keyword evidence="22" id="KW-1185">Reference proteome</keyword>
<dbReference type="SMART" id="SM00409">
    <property type="entry name" value="IG"/>
    <property type="match status" value="3"/>
</dbReference>
<dbReference type="SMART" id="SM00408">
    <property type="entry name" value="IGc2"/>
    <property type="match status" value="3"/>
</dbReference>
<feature type="signal peptide" evidence="19">
    <location>
        <begin position="1"/>
        <end position="36"/>
    </location>
</feature>
<dbReference type="InterPro" id="IPR013783">
    <property type="entry name" value="Ig-like_fold"/>
</dbReference>
<dbReference type="Ensembl" id="ENSSHBT00005026566.1">
    <property type="protein sequence ID" value="ENSSHBP00005022306.1"/>
    <property type="gene ID" value="ENSSHBG00005018803.1"/>
</dbReference>
<dbReference type="InterPro" id="IPR013106">
    <property type="entry name" value="Ig_V-set"/>
</dbReference>
<evidence type="ECO:0000256" key="18">
    <source>
        <dbReference type="SAM" id="Phobius"/>
    </source>
</evidence>
<evidence type="ECO:0000256" key="9">
    <source>
        <dbReference type="ARBA" id="ARBA00023018"/>
    </source>
</evidence>
<keyword evidence="9" id="KW-0770">Synapse</keyword>
<dbReference type="GO" id="GO:0045202">
    <property type="term" value="C:synapse"/>
    <property type="evidence" value="ECO:0007669"/>
    <property type="project" value="UniProtKB-SubCell"/>
</dbReference>
<dbReference type="FunFam" id="2.60.40.10:FF:000013">
    <property type="entry name" value="cell adhesion molecule 1 isoform X1"/>
    <property type="match status" value="1"/>
</dbReference>
<evidence type="ECO:0000256" key="8">
    <source>
        <dbReference type="ARBA" id="ARBA00022989"/>
    </source>
</evidence>
<keyword evidence="11" id="KW-1015">Disulfide bond</keyword>
<dbReference type="GO" id="GO:0043005">
    <property type="term" value="C:neuron projection"/>
    <property type="evidence" value="ECO:0007669"/>
    <property type="project" value="TreeGrafter"/>
</dbReference>
<reference evidence="21 22" key="1">
    <citation type="submission" date="2019-11" db="EMBL/GenBank/DDBJ databases">
        <title>Strigops habroptila (kakapo) genome, bStrHab1, primary haplotype, v2.</title>
        <authorList>
            <person name="Jarvis E.D."/>
            <person name="Howard J."/>
            <person name="Rhie A."/>
            <person name="Phillippy A."/>
            <person name="Korlach J."/>
            <person name="Digby A."/>
            <person name="Iorns D."/>
            <person name="Eason D."/>
            <person name="Robertson B."/>
            <person name="Raemaekers T."/>
            <person name="Howe K."/>
            <person name="Lewin H."/>
            <person name="Damas J."/>
            <person name="Hastie A."/>
            <person name="Tracey A."/>
            <person name="Chow W."/>
            <person name="Fedrigo O."/>
        </authorList>
    </citation>
    <scope>NUCLEOTIDE SEQUENCE [LARGE SCALE GENOMIC DNA]</scope>
</reference>
<keyword evidence="6 19" id="KW-0732">Signal</keyword>
<evidence type="ECO:0000256" key="2">
    <source>
        <dbReference type="ARBA" id="ARBA00007810"/>
    </source>
</evidence>
<dbReference type="SUPFAM" id="SSF48726">
    <property type="entry name" value="Immunoglobulin"/>
    <property type="match status" value="3"/>
</dbReference>
<dbReference type="PANTHER" id="PTHR45889">
    <property type="entry name" value="IG-LIKE DOMAIN-CONTAINING PROTEIN"/>
    <property type="match status" value="1"/>
</dbReference>
<keyword evidence="3" id="KW-1003">Cell membrane</keyword>
<feature type="domain" description="Ig-like" evidence="20">
    <location>
        <begin position="234"/>
        <end position="308"/>
    </location>
</feature>
<evidence type="ECO:0000256" key="11">
    <source>
        <dbReference type="ARBA" id="ARBA00023157"/>
    </source>
</evidence>
<feature type="domain" description="Ig-like" evidence="20">
    <location>
        <begin position="136"/>
        <end position="229"/>
    </location>
</feature>
<dbReference type="PROSITE" id="PS50835">
    <property type="entry name" value="IG_LIKE"/>
    <property type="match status" value="3"/>
</dbReference>
<dbReference type="Pfam" id="PF07686">
    <property type="entry name" value="V-set"/>
    <property type="match status" value="1"/>
</dbReference>
<feature type="transmembrane region" description="Helical" evidence="18">
    <location>
        <begin position="338"/>
        <end position="358"/>
    </location>
</feature>
<reference evidence="21" key="2">
    <citation type="submission" date="2025-08" db="UniProtKB">
        <authorList>
            <consortium name="Ensembl"/>
        </authorList>
    </citation>
    <scope>IDENTIFICATION</scope>
</reference>
<dbReference type="InterPro" id="IPR036179">
    <property type="entry name" value="Ig-like_dom_sf"/>
</dbReference>
<evidence type="ECO:0000256" key="19">
    <source>
        <dbReference type="SAM" id="SignalP"/>
    </source>
</evidence>
<feature type="chain" id="PRO_5025411335" description="Cell adhesion molecule 1" evidence="19">
    <location>
        <begin position="37"/>
        <end position="405"/>
    </location>
</feature>
<dbReference type="GO" id="GO:0042271">
    <property type="term" value="P:susceptibility to natural killer cell mediated cytotoxicity"/>
    <property type="evidence" value="ECO:0007669"/>
    <property type="project" value="TreeGrafter"/>
</dbReference>
<accession>A0A672V3H3</accession>
<dbReference type="Gene3D" id="2.60.40.10">
    <property type="entry name" value="Immunoglobulins"/>
    <property type="match status" value="3"/>
</dbReference>
<evidence type="ECO:0000256" key="4">
    <source>
        <dbReference type="ARBA" id="ARBA00022553"/>
    </source>
</evidence>
<gene>
    <name evidence="21" type="primary">CADM1</name>
</gene>
<dbReference type="InterPro" id="IPR003599">
    <property type="entry name" value="Ig_sub"/>
</dbReference>